<name>A0A397H3U0_9GLOM</name>
<dbReference type="EMBL" id="PQFF01000359">
    <property type="protein sequence ID" value="RHZ56364.1"/>
    <property type="molecule type" value="Genomic_DNA"/>
</dbReference>
<evidence type="ECO:0000256" key="7">
    <source>
        <dbReference type="SAM" id="Phobius"/>
    </source>
</evidence>
<feature type="transmembrane region" description="Helical" evidence="7">
    <location>
        <begin position="80"/>
        <end position="99"/>
    </location>
</feature>
<keyword evidence="1" id="KW-0808">Transferase</keyword>
<evidence type="ECO:0000256" key="6">
    <source>
        <dbReference type="ARBA" id="ARBA00023315"/>
    </source>
</evidence>
<dbReference type="PANTHER" id="PTHR23063">
    <property type="entry name" value="PHOSPHOLIPID ACYLTRANSFERASE"/>
    <property type="match status" value="1"/>
</dbReference>
<comment type="caution">
    <text evidence="8">The sequence shown here is derived from an EMBL/GenBank/DDBJ whole genome shotgun (WGS) entry which is preliminary data.</text>
</comment>
<protein>
    <recommendedName>
        <fullName evidence="10">Phospholipid/glycerol acyltransferase domain-containing protein</fullName>
    </recommendedName>
</protein>
<reference evidence="8 9" key="1">
    <citation type="submission" date="2018-08" db="EMBL/GenBank/DDBJ databases">
        <title>Genome and evolution of the arbuscular mycorrhizal fungus Diversispora epigaea (formerly Glomus versiforme) and its bacterial endosymbionts.</title>
        <authorList>
            <person name="Sun X."/>
            <person name="Fei Z."/>
            <person name="Harrison M."/>
        </authorList>
    </citation>
    <scope>NUCLEOTIDE SEQUENCE [LARGE SCALE GENOMIC DNA]</scope>
    <source>
        <strain evidence="8 9">IT104</strain>
    </source>
</reference>
<proteinExistence type="predicted"/>
<accession>A0A397H3U0</accession>
<keyword evidence="3 7" id="KW-1133">Transmembrane helix</keyword>
<evidence type="ECO:0000256" key="2">
    <source>
        <dbReference type="ARBA" id="ARBA00022692"/>
    </source>
</evidence>
<gene>
    <name evidence="8" type="ORF">Glove_402g61</name>
</gene>
<dbReference type="PANTHER" id="PTHR23063:SF60">
    <property type="entry name" value="LYSOPHOSPHATIDIC ACID:OLEOYL-COA ACYLTRANSFERASE 1"/>
    <property type="match status" value="1"/>
</dbReference>
<dbReference type="AlphaFoldDB" id="A0A397H3U0"/>
<keyword evidence="2 7" id="KW-0812">Transmembrane</keyword>
<sequence>MEKYSKWRDTSTGIQPFLPPVPSRKETSKIEIVLGFILKPILGILKFLLVGADVLILFLLADVIGLFLIKFKLIYRGFHFTITFILVRLALFFMGFYWIHTETVSLRRGRGNSFKTRERPIKSGDLIVCNCTSYVDVLYLAFRFDPVFTQIYSQTNKLRPISLWTALKLTGSYPEVVSPIGIKTFSLHELMIEAKNNRWGPIVILPEGTTSNGRALLKFIPVFKDLSFPIKNFSINVLTFRYEYENFSPTFTVGSKLWHLMRLCSQYSNTLHVRIVAPQDSPSSSNFTVQNVQTSAAEDTVGFQIQYVMGTLSRLRKTNLGVSDKITFLDYYLERKSGVYTKR</sequence>
<dbReference type="SUPFAM" id="SSF69593">
    <property type="entry name" value="Glycerol-3-phosphate (1)-acyltransferase"/>
    <property type="match status" value="1"/>
</dbReference>
<dbReference type="Proteomes" id="UP000266861">
    <property type="component" value="Unassembled WGS sequence"/>
</dbReference>
<evidence type="ECO:0008006" key="10">
    <source>
        <dbReference type="Google" id="ProtNLM"/>
    </source>
</evidence>
<keyword evidence="4" id="KW-0443">Lipid metabolism</keyword>
<evidence type="ECO:0000313" key="9">
    <source>
        <dbReference type="Proteomes" id="UP000266861"/>
    </source>
</evidence>
<dbReference type="STRING" id="1348612.A0A397H3U0"/>
<evidence type="ECO:0000256" key="5">
    <source>
        <dbReference type="ARBA" id="ARBA00023136"/>
    </source>
</evidence>
<keyword evidence="9" id="KW-1185">Reference proteome</keyword>
<keyword evidence="5 7" id="KW-0472">Membrane</keyword>
<dbReference type="GO" id="GO:0006629">
    <property type="term" value="P:lipid metabolic process"/>
    <property type="evidence" value="ECO:0007669"/>
    <property type="project" value="UniProtKB-KW"/>
</dbReference>
<organism evidence="8 9">
    <name type="scientific">Diversispora epigaea</name>
    <dbReference type="NCBI Taxonomy" id="1348612"/>
    <lineage>
        <taxon>Eukaryota</taxon>
        <taxon>Fungi</taxon>
        <taxon>Fungi incertae sedis</taxon>
        <taxon>Mucoromycota</taxon>
        <taxon>Glomeromycotina</taxon>
        <taxon>Glomeromycetes</taxon>
        <taxon>Diversisporales</taxon>
        <taxon>Diversisporaceae</taxon>
        <taxon>Diversispora</taxon>
    </lineage>
</organism>
<evidence type="ECO:0000256" key="1">
    <source>
        <dbReference type="ARBA" id="ARBA00022679"/>
    </source>
</evidence>
<dbReference type="GO" id="GO:0016746">
    <property type="term" value="F:acyltransferase activity"/>
    <property type="evidence" value="ECO:0007669"/>
    <property type="project" value="UniProtKB-KW"/>
</dbReference>
<evidence type="ECO:0000313" key="8">
    <source>
        <dbReference type="EMBL" id="RHZ56364.1"/>
    </source>
</evidence>
<dbReference type="OrthoDB" id="272512at2759"/>
<evidence type="ECO:0000256" key="3">
    <source>
        <dbReference type="ARBA" id="ARBA00022989"/>
    </source>
</evidence>
<evidence type="ECO:0000256" key="4">
    <source>
        <dbReference type="ARBA" id="ARBA00023098"/>
    </source>
</evidence>
<feature type="transmembrane region" description="Helical" evidence="7">
    <location>
        <begin position="44"/>
        <end position="68"/>
    </location>
</feature>
<keyword evidence="6" id="KW-0012">Acyltransferase</keyword>